<dbReference type="InterPro" id="IPR051685">
    <property type="entry name" value="Ycf3/AcsC/BcsC/TPR_MFPF"/>
</dbReference>
<dbReference type="SUPFAM" id="SSF48452">
    <property type="entry name" value="TPR-like"/>
    <property type="match status" value="1"/>
</dbReference>
<feature type="chain" id="PRO_5013050265" evidence="4">
    <location>
        <begin position="23"/>
        <end position="162"/>
    </location>
</feature>
<organism evidence="5 6">
    <name type="scientific">Oleiphilus messinensis</name>
    <dbReference type="NCBI Taxonomy" id="141451"/>
    <lineage>
        <taxon>Bacteria</taxon>
        <taxon>Pseudomonadati</taxon>
        <taxon>Pseudomonadota</taxon>
        <taxon>Gammaproteobacteria</taxon>
        <taxon>Oceanospirillales</taxon>
        <taxon>Oleiphilaceae</taxon>
        <taxon>Oleiphilus</taxon>
    </lineage>
</organism>
<sequence>MKLLKSIALTLTIALSAPVAMAAPSSSWGSNESSLMTSAETKIDAKNYAAAIVDLKEIVADDPNDADAYNLLGYTHRKLKQYEQAEIYYQRALSLDPEHKGALEYLGELYLETDRIGKAHEMLARLDKACFFGCEEYDLLKDMINQKVSGVAVTGKADSSWR</sequence>
<dbReference type="PANTHER" id="PTHR44943">
    <property type="entry name" value="CELLULOSE SYNTHASE OPERON PROTEIN C"/>
    <property type="match status" value="1"/>
</dbReference>
<dbReference type="Pfam" id="PF00515">
    <property type="entry name" value="TPR_1"/>
    <property type="match status" value="1"/>
</dbReference>
<evidence type="ECO:0000256" key="4">
    <source>
        <dbReference type="SAM" id="SignalP"/>
    </source>
</evidence>
<keyword evidence="4" id="KW-0732">Signal</keyword>
<evidence type="ECO:0000256" key="2">
    <source>
        <dbReference type="ARBA" id="ARBA00022803"/>
    </source>
</evidence>
<evidence type="ECO:0000256" key="1">
    <source>
        <dbReference type="ARBA" id="ARBA00022737"/>
    </source>
</evidence>
<feature type="repeat" description="TPR" evidence="3">
    <location>
        <begin position="66"/>
        <end position="99"/>
    </location>
</feature>
<dbReference type="KEGG" id="ome:OLMES_2400"/>
<dbReference type="RefSeq" id="WP_157678275.1">
    <property type="nucleotide sequence ID" value="NZ_CP021425.1"/>
</dbReference>
<dbReference type="Gene3D" id="1.25.40.10">
    <property type="entry name" value="Tetratricopeptide repeat domain"/>
    <property type="match status" value="1"/>
</dbReference>
<dbReference type="PANTHER" id="PTHR44943:SF8">
    <property type="entry name" value="TPR REPEAT-CONTAINING PROTEIN MJ0263"/>
    <property type="match status" value="1"/>
</dbReference>
<dbReference type="Proteomes" id="UP000196027">
    <property type="component" value="Chromosome"/>
</dbReference>
<dbReference type="OrthoDB" id="5932494at2"/>
<dbReference type="AlphaFoldDB" id="A0A1Y0I7N2"/>
<evidence type="ECO:0000313" key="5">
    <source>
        <dbReference type="EMBL" id="ARU56461.1"/>
    </source>
</evidence>
<keyword evidence="1" id="KW-0677">Repeat</keyword>
<dbReference type="EMBL" id="CP021425">
    <property type="protein sequence ID" value="ARU56461.1"/>
    <property type="molecule type" value="Genomic_DNA"/>
</dbReference>
<name>A0A1Y0I7N2_9GAMM</name>
<dbReference type="SMART" id="SM00028">
    <property type="entry name" value="TPR"/>
    <property type="match status" value="1"/>
</dbReference>
<keyword evidence="2 3" id="KW-0802">TPR repeat</keyword>
<protein>
    <submittedName>
        <fullName evidence="5">TPR repeat-containing protein</fullName>
    </submittedName>
</protein>
<dbReference type="InterPro" id="IPR019734">
    <property type="entry name" value="TPR_rpt"/>
</dbReference>
<evidence type="ECO:0000256" key="3">
    <source>
        <dbReference type="PROSITE-ProRule" id="PRU00339"/>
    </source>
</evidence>
<dbReference type="InterPro" id="IPR011990">
    <property type="entry name" value="TPR-like_helical_dom_sf"/>
</dbReference>
<reference evidence="5 6" key="1">
    <citation type="submission" date="2017-05" db="EMBL/GenBank/DDBJ databases">
        <title>Genomic insights into alkan degradation activity of Oleiphilus messinensis.</title>
        <authorList>
            <person name="Kozyavkin S.A."/>
            <person name="Slesarev A.I."/>
            <person name="Golyshin P.N."/>
            <person name="Korzhenkov A."/>
            <person name="Golyshina O.N."/>
            <person name="Toshchakov S.V."/>
        </authorList>
    </citation>
    <scope>NUCLEOTIDE SEQUENCE [LARGE SCALE GENOMIC DNA]</scope>
    <source>
        <strain evidence="5 6">ME102</strain>
    </source>
</reference>
<accession>A0A1Y0I7N2</accession>
<proteinExistence type="predicted"/>
<dbReference type="PROSITE" id="PS50293">
    <property type="entry name" value="TPR_REGION"/>
    <property type="match status" value="1"/>
</dbReference>
<evidence type="ECO:0000313" key="6">
    <source>
        <dbReference type="Proteomes" id="UP000196027"/>
    </source>
</evidence>
<feature type="signal peptide" evidence="4">
    <location>
        <begin position="1"/>
        <end position="22"/>
    </location>
</feature>
<keyword evidence="6" id="KW-1185">Reference proteome</keyword>
<dbReference type="PROSITE" id="PS50005">
    <property type="entry name" value="TPR"/>
    <property type="match status" value="1"/>
</dbReference>
<gene>
    <name evidence="5" type="ORF">OLMES_2400</name>
</gene>